<sequence>MGQNLFSHQSRMEHSLPPRAWAAHIKRLQFTNFPNEGVLSIDTLQELSEMPIVREFMMRPSDSWQPSSLNDKLNEEVEKMESALCFMVGESETGNSACYPCQQGLGPFGLCVHVFNALFITTCACSHWNKSDENCCFYRPPNTDAQAEEPVTRASLNEDYQLLRDAMAFYRQSVRKKDIMEGSTEGIGDDVKAEGMTAVDAIGMSIASLPESSFKGDAEGYSNVSREYELATFFVDDKSASSIKRPTGLVASLSYAALDRPVGWLDWKSKF</sequence>
<dbReference type="Pfam" id="PF12511">
    <property type="entry name" value="DUF3716"/>
    <property type="match status" value="1"/>
</dbReference>
<dbReference type="AlphaFoldDB" id="A0A9W9FAQ2"/>
<reference evidence="1" key="1">
    <citation type="submission" date="2022-11" db="EMBL/GenBank/DDBJ databases">
        <authorList>
            <person name="Petersen C."/>
        </authorList>
    </citation>
    <scope>NUCLEOTIDE SEQUENCE</scope>
    <source>
        <strain evidence="1">IBT 30069</strain>
    </source>
</reference>
<name>A0A9W9FAQ2_9EURO</name>
<keyword evidence="2" id="KW-1185">Reference proteome</keyword>
<accession>A0A9W9FAQ2</accession>
<gene>
    <name evidence="1" type="ORF">N7456_007434</name>
</gene>
<reference evidence="1" key="2">
    <citation type="journal article" date="2023" name="IMA Fungus">
        <title>Comparative genomic study of the Penicillium genus elucidates a diverse pangenome and 15 lateral gene transfer events.</title>
        <authorList>
            <person name="Petersen C."/>
            <person name="Sorensen T."/>
            <person name="Nielsen M.R."/>
            <person name="Sondergaard T.E."/>
            <person name="Sorensen J.L."/>
            <person name="Fitzpatrick D.A."/>
            <person name="Frisvad J.C."/>
            <person name="Nielsen K.L."/>
        </authorList>
    </citation>
    <scope>NUCLEOTIDE SEQUENCE</scope>
    <source>
        <strain evidence="1">IBT 30069</strain>
    </source>
</reference>
<organism evidence="1 2">
    <name type="scientific">Penicillium angulare</name>
    <dbReference type="NCBI Taxonomy" id="116970"/>
    <lineage>
        <taxon>Eukaryota</taxon>
        <taxon>Fungi</taxon>
        <taxon>Dikarya</taxon>
        <taxon>Ascomycota</taxon>
        <taxon>Pezizomycotina</taxon>
        <taxon>Eurotiomycetes</taxon>
        <taxon>Eurotiomycetidae</taxon>
        <taxon>Eurotiales</taxon>
        <taxon>Aspergillaceae</taxon>
        <taxon>Penicillium</taxon>
    </lineage>
</organism>
<protein>
    <submittedName>
        <fullName evidence="1">Uncharacterized protein</fullName>
    </submittedName>
</protein>
<comment type="caution">
    <text evidence="1">The sequence shown here is derived from an EMBL/GenBank/DDBJ whole genome shotgun (WGS) entry which is preliminary data.</text>
</comment>
<proteinExistence type="predicted"/>
<evidence type="ECO:0000313" key="1">
    <source>
        <dbReference type="EMBL" id="KAJ5096713.1"/>
    </source>
</evidence>
<dbReference type="Proteomes" id="UP001149165">
    <property type="component" value="Unassembled WGS sequence"/>
</dbReference>
<evidence type="ECO:0000313" key="2">
    <source>
        <dbReference type="Proteomes" id="UP001149165"/>
    </source>
</evidence>
<dbReference type="InterPro" id="IPR022190">
    <property type="entry name" value="DUF3716"/>
</dbReference>
<dbReference type="EMBL" id="JAPQKH010000005">
    <property type="protein sequence ID" value="KAJ5096713.1"/>
    <property type="molecule type" value="Genomic_DNA"/>
</dbReference>
<dbReference type="OrthoDB" id="4324956at2759"/>